<dbReference type="GO" id="GO:0020037">
    <property type="term" value="F:heme binding"/>
    <property type="evidence" value="ECO:0007669"/>
    <property type="project" value="InterPro"/>
</dbReference>
<dbReference type="InterPro" id="IPR051459">
    <property type="entry name" value="Cytochrome_c-type_DH"/>
</dbReference>
<keyword evidence="2 4" id="KW-0479">Metal-binding</keyword>
<keyword evidence="7" id="KW-1185">Reference proteome</keyword>
<evidence type="ECO:0000313" key="6">
    <source>
        <dbReference type="EMBL" id="SAL88126.1"/>
    </source>
</evidence>
<name>A0A158L429_9BURK</name>
<evidence type="ECO:0000256" key="3">
    <source>
        <dbReference type="ARBA" id="ARBA00023004"/>
    </source>
</evidence>
<dbReference type="PROSITE" id="PS51007">
    <property type="entry name" value="CYTC"/>
    <property type="match status" value="1"/>
</dbReference>
<evidence type="ECO:0000259" key="5">
    <source>
        <dbReference type="PROSITE" id="PS51007"/>
    </source>
</evidence>
<keyword evidence="1 4" id="KW-0349">Heme</keyword>
<dbReference type="InterPro" id="IPR036909">
    <property type="entry name" value="Cyt_c-like_dom_sf"/>
</dbReference>
<reference evidence="6" key="1">
    <citation type="submission" date="2016-01" db="EMBL/GenBank/DDBJ databases">
        <authorList>
            <person name="Peeters C."/>
        </authorList>
    </citation>
    <scope>NUCLEOTIDE SEQUENCE [LARGE SCALE GENOMIC DNA]</scope>
    <source>
        <strain evidence="6">LMG 29317</strain>
    </source>
</reference>
<evidence type="ECO:0000256" key="1">
    <source>
        <dbReference type="ARBA" id="ARBA00022617"/>
    </source>
</evidence>
<protein>
    <submittedName>
        <fullName evidence="6">Alcohol dehydrogenase cytochrome c subunit</fullName>
    </submittedName>
</protein>
<dbReference type="GO" id="GO:0046872">
    <property type="term" value="F:metal ion binding"/>
    <property type="evidence" value="ECO:0007669"/>
    <property type="project" value="UniProtKB-KW"/>
</dbReference>
<evidence type="ECO:0000256" key="2">
    <source>
        <dbReference type="ARBA" id="ARBA00022723"/>
    </source>
</evidence>
<evidence type="ECO:0000313" key="7">
    <source>
        <dbReference type="Proteomes" id="UP000055019"/>
    </source>
</evidence>
<evidence type="ECO:0000256" key="4">
    <source>
        <dbReference type="PROSITE-ProRule" id="PRU00433"/>
    </source>
</evidence>
<keyword evidence="3 4" id="KW-0408">Iron</keyword>
<feature type="domain" description="Cytochrome c" evidence="5">
    <location>
        <begin position="54"/>
        <end position="144"/>
    </location>
</feature>
<gene>
    <name evidence="6" type="ORF">AWB74_08415</name>
</gene>
<dbReference type="GO" id="GO:0009055">
    <property type="term" value="F:electron transfer activity"/>
    <property type="evidence" value="ECO:0007669"/>
    <property type="project" value="InterPro"/>
</dbReference>
<dbReference type="EMBL" id="FCOM02000114">
    <property type="protein sequence ID" value="SAL88126.1"/>
    <property type="molecule type" value="Genomic_DNA"/>
</dbReference>
<comment type="caution">
    <text evidence="6">The sequence shown here is derived from an EMBL/GenBank/DDBJ whole genome shotgun (WGS) entry which is preliminary data.</text>
</comment>
<sequence>MVQVVEDSTQYMTDNDLAAIARYLKDLPAQKPASAYEPRSGVARMSVQALRTGAMERPGTGIFLSFCAKCHGPDGMGKPNKYPRLAGNPTVLAPDVTSLVRLVVEGGGAPRTERGPQPEKMPAFGPKLTSEEIAHVLTFVRSMWGNEAAPVTSRDVASLRDGIHK</sequence>
<proteinExistence type="predicted"/>
<dbReference type="Proteomes" id="UP000055019">
    <property type="component" value="Unassembled WGS sequence"/>
</dbReference>
<dbReference type="PANTHER" id="PTHR35008:SF8">
    <property type="entry name" value="ALCOHOL DEHYDROGENASE CYTOCHROME C SUBUNIT"/>
    <property type="match status" value="1"/>
</dbReference>
<dbReference type="Pfam" id="PF00034">
    <property type="entry name" value="Cytochrom_C"/>
    <property type="match status" value="1"/>
</dbReference>
<dbReference type="Gene3D" id="1.10.760.10">
    <property type="entry name" value="Cytochrome c-like domain"/>
    <property type="match status" value="1"/>
</dbReference>
<dbReference type="PANTHER" id="PTHR35008">
    <property type="entry name" value="BLL4482 PROTEIN-RELATED"/>
    <property type="match status" value="1"/>
</dbReference>
<organism evidence="6 7">
    <name type="scientific">Caballeronia arvi</name>
    <dbReference type="NCBI Taxonomy" id="1777135"/>
    <lineage>
        <taxon>Bacteria</taxon>
        <taxon>Pseudomonadati</taxon>
        <taxon>Pseudomonadota</taxon>
        <taxon>Betaproteobacteria</taxon>
        <taxon>Burkholderiales</taxon>
        <taxon>Burkholderiaceae</taxon>
        <taxon>Caballeronia</taxon>
    </lineage>
</organism>
<dbReference type="AlphaFoldDB" id="A0A158L429"/>
<dbReference type="SUPFAM" id="SSF46626">
    <property type="entry name" value="Cytochrome c"/>
    <property type="match status" value="1"/>
</dbReference>
<accession>A0A158L429</accession>
<dbReference type="InterPro" id="IPR009056">
    <property type="entry name" value="Cyt_c-like_dom"/>
</dbReference>